<keyword evidence="14" id="KW-1185">Reference proteome</keyword>
<evidence type="ECO:0000256" key="11">
    <source>
        <dbReference type="PIRSR" id="PIRSR000485-3"/>
    </source>
</evidence>
<feature type="binding site" evidence="7 10">
    <location>
        <position position="365"/>
    </location>
    <ligand>
        <name>Mg(2+)</name>
        <dbReference type="ChEBI" id="CHEBI:18420"/>
    </ligand>
</feature>
<evidence type="ECO:0000256" key="1">
    <source>
        <dbReference type="ARBA" id="ARBA00005209"/>
    </source>
</evidence>
<comment type="catalytic activity">
    <reaction evidence="7 8">
        <text>5-phospho-beta-D-ribosylamine + L-glutamate + diphosphate = 5-phospho-alpha-D-ribose 1-diphosphate + L-glutamine + H2O</text>
        <dbReference type="Rhea" id="RHEA:14905"/>
        <dbReference type="ChEBI" id="CHEBI:15377"/>
        <dbReference type="ChEBI" id="CHEBI:29985"/>
        <dbReference type="ChEBI" id="CHEBI:33019"/>
        <dbReference type="ChEBI" id="CHEBI:58017"/>
        <dbReference type="ChEBI" id="CHEBI:58359"/>
        <dbReference type="ChEBI" id="CHEBI:58681"/>
        <dbReference type="EC" id="2.4.2.14"/>
    </reaction>
</comment>
<feature type="binding site" evidence="7 10">
    <location>
        <position position="303"/>
    </location>
    <ligand>
        <name>Mg(2+)</name>
        <dbReference type="ChEBI" id="CHEBI:18420"/>
    </ligand>
</feature>
<feature type="binding site" evidence="7 11">
    <location>
        <position position="402"/>
    </location>
    <ligand>
        <name>[4Fe-4S] cluster</name>
        <dbReference type="ChEBI" id="CHEBI:49883"/>
    </ligand>
</feature>
<evidence type="ECO:0000256" key="5">
    <source>
        <dbReference type="ARBA" id="ARBA00022755"/>
    </source>
</evidence>
<comment type="similarity">
    <text evidence="2 7 8">In the C-terminal section; belongs to the purine/pyrimidine phosphoribosyltransferase family.</text>
</comment>
<dbReference type="GO" id="GO:0051539">
    <property type="term" value="F:4 iron, 4 sulfur cluster binding"/>
    <property type="evidence" value="ECO:0007669"/>
    <property type="project" value="UniProtKB-KW"/>
</dbReference>
<feature type="binding site" evidence="7 11">
    <location>
        <position position="256"/>
    </location>
    <ligand>
        <name>[4Fe-4S] cluster</name>
        <dbReference type="ChEBI" id="CHEBI:49883"/>
    </ligand>
</feature>
<dbReference type="EMBL" id="CP060635">
    <property type="protein sequence ID" value="QNM09512.1"/>
    <property type="molecule type" value="Genomic_DNA"/>
</dbReference>
<evidence type="ECO:0000313" key="13">
    <source>
        <dbReference type="EMBL" id="QNM09512.1"/>
    </source>
</evidence>
<dbReference type="CDD" id="cd06223">
    <property type="entry name" value="PRTases_typeI"/>
    <property type="match status" value="1"/>
</dbReference>
<dbReference type="Pfam" id="PF13537">
    <property type="entry name" value="GATase_7"/>
    <property type="match status" value="1"/>
</dbReference>
<dbReference type="GO" id="GO:0004044">
    <property type="term" value="F:amidophosphoribosyltransferase activity"/>
    <property type="evidence" value="ECO:0007669"/>
    <property type="project" value="UniProtKB-UniRule"/>
</dbReference>
<feature type="binding site" evidence="7 11">
    <location>
        <position position="451"/>
    </location>
    <ligand>
        <name>[4Fe-4S] cluster</name>
        <dbReference type="ChEBI" id="CHEBI:49883"/>
    </ligand>
</feature>
<name>A0A7G9GFD0_9FIRM</name>
<keyword evidence="7 10" id="KW-0479">Metal-binding</keyword>
<dbReference type="PROSITE" id="PS51278">
    <property type="entry name" value="GATASE_TYPE_2"/>
    <property type="match status" value="1"/>
</dbReference>
<feature type="binding site" evidence="7 10">
    <location>
        <position position="366"/>
    </location>
    <ligand>
        <name>Mg(2+)</name>
        <dbReference type="ChEBI" id="CHEBI:18420"/>
    </ligand>
</feature>
<organism evidence="13 14">
    <name type="scientific">Wansuia hejianensis</name>
    <dbReference type="NCBI Taxonomy" id="2763667"/>
    <lineage>
        <taxon>Bacteria</taxon>
        <taxon>Bacillati</taxon>
        <taxon>Bacillota</taxon>
        <taxon>Clostridia</taxon>
        <taxon>Lachnospirales</taxon>
        <taxon>Lachnospiraceae</taxon>
        <taxon>Wansuia</taxon>
    </lineage>
</organism>
<evidence type="ECO:0000256" key="3">
    <source>
        <dbReference type="ARBA" id="ARBA00022676"/>
    </source>
</evidence>
<evidence type="ECO:0000256" key="4">
    <source>
        <dbReference type="ARBA" id="ARBA00022679"/>
    </source>
</evidence>
<dbReference type="AlphaFoldDB" id="A0A7G9GFD0"/>
<dbReference type="KEGG" id="whj:H9Q79_04280"/>
<dbReference type="InterPro" id="IPR000836">
    <property type="entry name" value="PRTase_dom"/>
</dbReference>
<dbReference type="InterPro" id="IPR035584">
    <property type="entry name" value="PurF_N"/>
</dbReference>
<dbReference type="RefSeq" id="WP_249329256.1">
    <property type="nucleotide sequence ID" value="NZ_CP060635.1"/>
</dbReference>
<dbReference type="GO" id="GO:0006189">
    <property type="term" value="P:'de novo' IMP biosynthetic process"/>
    <property type="evidence" value="ECO:0007669"/>
    <property type="project" value="UniProtKB-UniRule"/>
</dbReference>
<dbReference type="UniPathway" id="UPA00074">
    <property type="reaction ID" value="UER00124"/>
</dbReference>
<keyword evidence="7 11" id="KW-0411">Iron-sulfur</keyword>
<dbReference type="HAMAP" id="MF_01931">
    <property type="entry name" value="PurF"/>
    <property type="match status" value="1"/>
</dbReference>
<dbReference type="InterPro" id="IPR017932">
    <property type="entry name" value="GATase_2_dom"/>
</dbReference>
<accession>A0A7G9GFD0</accession>
<keyword evidence="3 7" id="KW-0328">Glycosyltransferase</keyword>
<feature type="active site" description="Nucleophile" evidence="7 9">
    <location>
        <position position="13"/>
    </location>
</feature>
<dbReference type="GO" id="GO:0000287">
    <property type="term" value="F:magnesium ion binding"/>
    <property type="evidence" value="ECO:0007669"/>
    <property type="project" value="UniProtKB-UniRule"/>
</dbReference>
<dbReference type="Gene3D" id="3.60.20.10">
    <property type="entry name" value="Glutamine Phosphoribosylpyrophosphate, subunit 1, domain 1"/>
    <property type="match status" value="1"/>
</dbReference>
<dbReference type="PANTHER" id="PTHR11907">
    <property type="entry name" value="AMIDOPHOSPHORIBOSYLTRANSFERASE"/>
    <property type="match status" value="1"/>
</dbReference>
<evidence type="ECO:0000256" key="7">
    <source>
        <dbReference type="HAMAP-Rule" id="MF_01931"/>
    </source>
</evidence>
<feature type="binding site" evidence="7 11">
    <location>
        <position position="454"/>
    </location>
    <ligand>
        <name>[4Fe-4S] cluster</name>
        <dbReference type="ChEBI" id="CHEBI:49883"/>
    </ligand>
</feature>
<dbReference type="PIRSF" id="PIRSF000485">
    <property type="entry name" value="Amd_phspho_trans"/>
    <property type="match status" value="1"/>
</dbReference>
<dbReference type="Gene3D" id="3.40.50.2020">
    <property type="match status" value="1"/>
</dbReference>
<feature type="domain" description="Glutamine amidotransferase type-2" evidence="12">
    <location>
        <begin position="13"/>
        <end position="239"/>
    </location>
</feature>
<protein>
    <recommendedName>
        <fullName evidence="7">Amidophosphoribosyltransferase</fullName>
        <shortName evidence="7">ATase</shortName>
        <ecNumber evidence="7">2.4.2.14</ecNumber>
    </recommendedName>
    <alternativeName>
        <fullName evidence="7">Glutamine phosphoribosylpyrophosphate amidotransferase</fullName>
        <shortName evidence="7">GPATase</shortName>
    </alternativeName>
</protein>
<evidence type="ECO:0000313" key="14">
    <source>
        <dbReference type="Proteomes" id="UP000515860"/>
    </source>
</evidence>
<dbReference type="NCBIfam" id="TIGR01134">
    <property type="entry name" value="purF"/>
    <property type="match status" value="1"/>
</dbReference>
<evidence type="ECO:0000256" key="10">
    <source>
        <dbReference type="PIRSR" id="PIRSR000485-2"/>
    </source>
</evidence>
<dbReference type="InterPro" id="IPR029057">
    <property type="entry name" value="PRTase-like"/>
</dbReference>
<keyword evidence="7 10" id="KW-0460">Magnesium</keyword>
<proteinExistence type="inferred from homology"/>
<comment type="pathway">
    <text evidence="1 7 8">Purine metabolism; IMP biosynthesis via de novo pathway; N(1)-(5-phospho-D-ribosyl)glycinamide from 5-phospho-alpha-D-ribose 1-diphosphate: step 1/2.</text>
</comment>
<dbReference type="InterPro" id="IPR029055">
    <property type="entry name" value="Ntn_hydrolases_N"/>
</dbReference>
<keyword evidence="5 7" id="KW-0658">Purine biosynthesis</keyword>
<comment type="cofactor">
    <cofactor evidence="7 11">
        <name>[4Fe-4S] cluster</name>
        <dbReference type="ChEBI" id="CHEBI:49883"/>
    </cofactor>
    <text evidence="7 11">Binds 1 [4Fe-4S] cluster per subunit.</text>
</comment>
<evidence type="ECO:0000256" key="9">
    <source>
        <dbReference type="PIRSR" id="PIRSR000485-1"/>
    </source>
</evidence>
<dbReference type="EC" id="2.4.2.14" evidence="7"/>
<keyword evidence="7" id="KW-0004">4Fe-4S</keyword>
<dbReference type="GO" id="GO:0009113">
    <property type="term" value="P:purine nucleobase biosynthetic process"/>
    <property type="evidence" value="ECO:0007669"/>
    <property type="project" value="UniProtKB-UniRule"/>
</dbReference>
<dbReference type="SUPFAM" id="SSF56235">
    <property type="entry name" value="N-terminal nucleophile aminohydrolases (Ntn hydrolases)"/>
    <property type="match status" value="1"/>
</dbReference>
<gene>
    <name evidence="7" type="primary">purF</name>
    <name evidence="13" type="ORF">H9Q79_04280</name>
</gene>
<keyword evidence="6 7" id="KW-0315">Glutamine amidotransferase</keyword>
<dbReference type="Proteomes" id="UP000515860">
    <property type="component" value="Chromosome"/>
</dbReference>
<evidence type="ECO:0000256" key="6">
    <source>
        <dbReference type="ARBA" id="ARBA00022962"/>
    </source>
</evidence>
<evidence type="ECO:0000259" key="12">
    <source>
        <dbReference type="PROSITE" id="PS51278"/>
    </source>
</evidence>
<keyword evidence="7 11" id="KW-0408">Iron</keyword>
<keyword evidence="4 7" id="KW-0808">Transferase</keyword>
<evidence type="ECO:0000256" key="8">
    <source>
        <dbReference type="PIRNR" id="PIRNR000485"/>
    </source>
</evidence>
<dbReference type="SUPFAM" id="SSF53271">
    <property type="entry name" value="PRTase-like"/>
    <property type="match status" value="1"/>
</dbReference>
<comment type="function">
    <text evidence="7">Catalyzes the formation of phosphoribosylamine from phosphoribosylpyrophosphate (PRPP) and glutamine.</text>
</comment>
<reference evidence="13 14" key="1">
    <citation type="submission" date="2020-08" db="EMBL/GenBank/DDBJ databases">
        <authorList>
            <person name="Liu C."/>
            <person name="Sun Q."/>
        </authorList>
    </citation>
    <scope>NUCLEOTIDE SEQUENCE [LARGE SCALE GENOMIC DNA]</scope>
    <source>
        <strain evidence="13 14">NSJ-29</strain>
    </source>
</reference>
<dbReference type="InterPro" id="IPR005854">
    <property type="entry name" value="PurF"/>
</dbReference>
<evidence type="ECO:0000256" key="2">
    <source>
        <dbReference type="ARBA" id="ARBA00010138"/>
    </source>
</evidence>
<sequence length="474" mass="51764">MTTLYNSGLREECGVFGIYDLDGNDVSTTIYYGLEALQHRGQESCGIAVSDTQGPKGRVHSCKGLGLVNEVFKESKLQELKGNIGIGHVRYSTSGSTSIDNAQPLVLNYIKGSLALAHNGNLINAMELREQMEYGGAIFHTSIDSEIIAYCIARERVRSKTVEEAVLEASKKIKGAYGLVVMSPRKLVGVRDPYGLKPLCIGRRGNSFIITSESCAISSIGAQFIRDVEPGEIVTITKDGEIHSQFLPEKPQHAHCIFEYIYFARLDSCLDKVSVYESRIRAGAALAETYPVEADLVVGVPDSGLTAAKGYSEASGIPFGLAFHKNSYIGRTFIKPSQKERESSVKIKLSVLDSVVRGKRIVLVDDSIVRGTTIANIIKMMKNAGATEVHVRISSPPFLYPCYFGTDVPSNKQLIASSHSPQEICQLIGADSLGYMPIGELQKMVGNLPVCKACFNNQYPMDVPDHEIRNLLEI</sequence>
<dbReference type="CDD" id="cd00715">
    <property type="entry name" value="GPATase_N"/>
    <property type="match status" value="1"/>
</dbReference>
<dbReference type="Pfam" id="PF00156">
    <property type="entry name" value="Pribosyltran"/>
    <property type="match status" value="1"/>
</dbReference>
<comment type="cofactor">
    <cofactor evidence="7 10">
        <name>Mg(2+)</name>
        <dbReference type="ChEBI" id="CHEBI:18420"/>
    </cofactor>
    <text evidence="7 10">Binds 1 Mg(2+) ion per subunit.</text>
</comment>